<dbReference type="SUPFAM" id="SSF52540">
    <property type="entry name" value="P-loop containing nucleoside triphosphate hydrolases"/>
    <property type="match status" value="1"/>
</dbReference>
<comment type="subcellular location">
    <subcellularLocation>
        <location evidence="1">Cell membrane</location>
        <topology evidence="1">Multi-pass membrane protein</topology>
    </subcellularLocation>
</comment>
<keyword evidence="3" id="KW-1003">Cell membrane</keyword>
<dbReference type="Pfam" id="PF02534">
    <property type="entry name" value="T4SS-DNA_transf"/>
    <property type="match status" value="1"/>
</dbReference>
<evidence type="ECO:0000256" key="4">
    <source>
        <dbReference type="ARBA" id="ARBA00022692"/>
    </source>
</evidence>
<protein>
    <submittedName>
        <fullName evidence="7">Type IV secretory system conjugative DNA transfer family protein</fullName>
    </submittedName>
</protein>
<keyword evidence="5" id="KW-1133">Transmembrane helix</keyword>
<evidence type="ECO:0000313" key="8">
    <source>
        <dbReference type="Proteomes" id="UP000765160"/>
    </source>
</evidence>
<evidence type="ECO:0000256" key="5">
    <source>
        <dbReference type="ARBA" id="ARBA00022989"/>
    </source>
</evidence>
<name>A0ABX1F8Q0_9PROT</name>
<proteinExistence type="inferred from homology"/>
<dbReference type="PANTHER" id="PTHR37937:SF1">
    <property type="entry name" value="CONJUGATIVE TRANSFER: DNA TRANSPORT"/>
    <property type="match status" value="1"/>
</dbReference>
<evidence type="ECO:0000256" key="6">
    <source>
        <dbReference type="ARBA" id="ARBA00023136"/>
    </source>
</evidence>
<evidence type="ECO:0000256" key="1">
    <source>
        <dbReference type="ARBA" id="ARBA00004651"/>
    </source>
</evidence>
<dbReference type="InterPro" id="IPR051539">
    <property type="entry name" value="T4SS-coupling_protein"/>
</dbReference>
<keyword evidence="8" id="KW-1185">Reference proteome</keyword>
<dbReference type="PANTHER" id="PTHR37937">
    <property type="entry name" value="CONJUGATIVE TRANSFER: DNA TRANSPORT"/>
    <property type="match status" value="1"/>
</dbReference>
<keyword evidence="4" id="KW-0812">Transmembrane</keyword>
<dbReference type="Proteomes" id="UP000765160">
    <property type="component" value="Unassembled WGS sequence"/>
</dbReference>
<dbReference type="RefSeq" id="WP_168055485.1">
    <property type="nucleotide sequence ID" value="NZ_JAATJR010000015.1"/>
</dbReference>
<evidence type="ECO:0000256" key="3">
    <source>
        <dbReference type="ARBA" id="ARBA00022475"/>
    </source>
</evidence>
<dbReference type="InterPro" id="IPR027417">
    <property type="entry name" value="P-loop_NTPase"/>
</dbReference>
<comment type="caution">
    <text evidence="7">The sequence shown here is derived from an EMBL/GenBank/DDBJ whole genome shotgun (WGS) entry which is preliminary data.</text>
</comment>
<sequence length="546" mass="60461">MVAAKHGKGAMNRVSEFERGYNQAFEFTLQCIFAVGRAAAWVWEQTPGQWEWWWRALLIAAVLFIVPRLLRLVFGRLWDAIRGIPRIFGGARFASVRELRRAGLLKPGGRFLGQLRGRDIFMHGEGHCLTIAAQGSGKTTGLIIPTLITYRTGSVIVTDPKGAITAQTRRLRGEFSQVVVLSPWCDELKGDPNFGLDLGDNGFNPLQLVDGPGARTAAATLSGLLLPSAPGAVGNDDYFKQEGRELLEWGMLYQAAFHADKPRTLPALHALIYNSPLLIKEMQKLAVDKSLSGDKVLLRPGAFKFSGMAAMGAGAQLAGILGSAATALKVYEDGSLLARHVSKDGFKLADIKGEKPMTVYLICPPEHLISDNRQWLNLTLALIMQQIGKPGRARETVLLMDEFPAFKYLPNLLPSLEQFREAGLRAHLIAQNPGQIIQEYGQDGFRRLMGAAEYKQFFRITDPEQARLLSDWLGQTTVRTENRSAKGETSTGLAGVPLIRPEELSGMRRDRQILIRPEGRPVRGNVLPFFRRKEWAAQVEANPYRP</sequence>
<evidence type="ECO:0000256" key="2">
    <source>
        <dbReference type="ARBA" id="ARBA00008806"/>
    </source>
</evidence>
<gene>
    <name evidence="7" type="ORF">HB662_28685</name>
</gene>
<organism evidence="7 8">
    <name type="scientific">Falsiroseomonas frigidaquae</name>
    <dbReference type="NCBI Taxonomy" id="487318"/>
    <lineage>
        <taxon>Bacteria</taxon>
        <taxon>Pseudomonadati</taxon>
        <taxon>Pseudomonadota</taxon>
        <taxon>Alphaproteobacteria</taxon>
        <taxon>Acetobacterales</taxon>
        <taxon>Roseomonadaceae</taxon>
        <taxon>Falsiroseomonas</taxon>
    </lineage>
</organism>
<evidence type="ECO:0000313" key="7">
    <source>
        <dbReference type="EMBL" id="NKE48776.1"/>
    </source>
</evidence>
<keyword evidence="6" id="KW-0472">Membrane</keyword>
<dbReference type="CDD" id="cd01127">
    <property type="entry name" value="TrwB_TraG_TraD_VirD4"/>
    <property type="match status" value="2"/>
</dbReference>
<dbReference type="Gene3D" id="3.40.50.300">
    <property type="entry name" value="P-loop containing nucleotide triphosphate hydrolases"/>
    <property type="match status" value="1"/>
</dbReference>
<dbReference type="InterPro" id="IPR003688">
    <property type="entry name" value="TraG/VirD4"/>
</dbReference>
<dbReference type="EMBL" id="JAAVTX010000015">
    <property type="protein sequence ID" value="NKE48776.1"/>
    <property type="molecule type" value="Genomic_DNA"/>
</dbReference>
<accession>A0ABX1F8Q0</accession>
<comment type="similarity">
    <text evidence="2">Belongs to the VirD4/TraG family.</text>
</comment>
<reference evidence="7 8" key="1">
    <citation type="submission" date="2020-03" db="EMBL/GenBank/DDBJ databases">
        <title>Roseomonas selenitidurans sp. nov. isolated from soil.</title>
        <authorList>
            <person name="Liu H."/>
        </authorList>
    </citation>
    <scope>NUCLEOTIDE SEQUENCE [LARGE SCALE GENOMIC DNA]</scope>
    <source>
        <strain evidence="7 8">JCM 15073</strain>
    </source>
</reference>